<organism evidence="5 6">
    <name type="scientific">Tulasnella calospora MUT 4182</name>
    <dbReference type="NCBI Taxonomy" id="1051891"/>
    <lineage>
        <taxon>Eukaryota</taxon>
        <taxon>Fungi</taxon>
        <taxon>Dikarya</taxon>
        <taxon>Basidiomycota</taxon>
        <taxon>Agaricomycotina</taxon>
        <taxon>Agaricomycetes</taxon>
        <taxon>Cantharellales</taxon>
        <taxon>Tulasnellaceae</taxon>
        <taxon>Tulasnella</taxon>
    </lineage>
</organism>
<sequence length="74" mass="8334">MDPPNRTQRQRCWEARDAYYKCLDSLKVNTPGEEGGKCAEEVAAFSKACAASWVEHFNRKRVFDIKQAAALRGG</sequence>
<keyword evidence="5" id="KW-0808">Transferase</keyword>
<evidence type="ECO:0000256" key="2">
    <source>
        <dbReference type="ARBA" id="ARBA00006425"/>
    </source>
</evidence>
<dbReference type="GO" id="GO:0016740">
    <property type="term" value="F:transferase activity"/>
    <property type="evidence" value="ECO:0007669"/>
    <property type="project" value="UniProtKB-KW"/>
</dbReference>
<dbReference type="InterPro" id="IPR048280">
    <property type="entry name" value="COX6B-like"/>
</dbReference>
<evidence type="ECO:0000256" key="1">
    <source>
        <dbReference type="ARBA" id="ARBA00004173"/>
    </source>
</evidence>
<name>A0A0C3LZ85_9AGAM</name>
<comment type="similarity">
    <text evidence="2">Belongs to the cytochrome c oxidase subunit 6B family.</text>
</comment>
<dbReference type="PANTHER" id="PTHR47677">
    <property type="entry name" value="CYTOCHROME C OXIDASE ASSEMBLY FACTOR 6"/>
    <property type="match status" value="1"/>
</dbReference>
<reference evidence="6" key="2">
    <citation type="submission" date="2015-01" db="EMBL/GenBank/DDBJ databases">
        <title>Evolutionary Origins and Diversification of the Mycorrhizal Mutualists.</title>
        <authorList>
            <consortium name="DOE Joint Genome Institute"/>
            <consortium name="Mycorrhizal Genomics Consortium"/>
            <person name="Kohler A."/>
            <person name="Kuo A."/>
            <person name="Nagy L.G."/>
            <person name="Floudas D."/>
            <person name="Copeland A."/>
            <person name="Barry K.W."/>
            <person name="Cichocki N."/>
            <person name="Veneault-Fourrey C."/>
            <person name="LaButti K."/>
            <person name="Lindquist E.A."/>
            <person name="Lipzen A."/>
            <person name="Lundell T."/>
            <person name="Morin E."/>
            <person name="Murat C."/>
            <person name="Riley R."/>
            <person name="Ohm R."/>
            <person name="Sun H."/>
            <person name="Tunlid A."/>
            <person name="Henrissat B."/>
            <person name="Grigoriev I.V."/>
            <person name="Hibbett D.S."/>
            <person name="Martin F."/>
        </authorList>
    </citation>
    <scope>NUCLEOTIDE SEQUENCE [LARGE SCALE GENOMIC DNA]</scope>
    <source>
        <strain evidence="6">MUT 4182</strain>
    </source>
</reference>
<dbReference type="InterPro" id="IPR048281">
    <property type="entry name" value="COA6_fun"/>
</dbReference>
<dbReference type="Gene3D" id="1.10.10.140">
    <property type="entry name" value="Cytochrome c oxidase, subunit VIb"/>
    <property type="match status" value="1"/>
</dbReference>
<dbReference type="HOGENOM" id="CLU_142408_4_0_1"/>
<dbReference type="EMBL" id="KN823020">
    <property type="protein sequence ID" value="KIO26732.1"/>
    <property type="molecule type" value="Genomic_DNA"/>
</dbReference>
<dbReference type="PANTHER" id="PTHR47677:SF1">
    <property type="entry name" value="CYTOCHROME C OXIDASE ASSEMBLY FACTOR 6"/>
    <property type="match status" value="1"/>
</dbReference>
<gene>
    <name evidence="5" type="ORF">M407DRAFT_243623</name>
</gene>
<dbReference type="InterPro" id="IPR036549">
    <property type="entry name" value="CX6/COA6-like_sf"/>
</dbReference>
<evidence type="ECO:0000256" key="3">
    <source>
        <dbReference type="ARBA" id="ARBA00023128"/>
    </source>
</evidence>
<dbReference type="Pfam" id="PF02297">
    <property type="entry name" value="COX6B"/>
    <property type="match status" value="1"/>
</dbReference>
<dbReference type="Proteomes" id="UP000054248">
    <property type="component" value="Unassembled WGS sequence"/>
</dbReference>
<accession>A0A0C3LZ85</accession>
<evidence type="ECO:0000313" key="5">
    <source>
        <dbReference type="EMBL" id="KIO26732.1"/>
    </source>
</evidence>
<dbReference type="GO" id="GO:0005739">
    <property type="term" value="C:mitochondrion"/>
    <property type="evidence" value="ECO:0007669"/>
    <property type="project" value="UniProtKB-SubCell"/>
</dbReference>
<comment type="subcellular location">
    <subcellularLocation>
        <location evidence="1">Mitochondrion</location>
    </subcellularLocation>
</comment>
<keyword evidence="4" id="KW-1015">Disulfide bond</keyword>
<protein>
    <submittedName>
        <fullName evidence="5">Glycosyltransferase family 20 protein</fullName>
    </submittedName>
</protein>
<dbReference type="OrthoDB" id="5545577at2759"/>
<dbReference type="SUPFAM" id="SSF47694">
    <property type="entry name" value="Cytochrome c oxidase subunit h"/>
    <property type="match status" value="1"/>
</dbReference>
<dbReference type="AlphaFoldDB" id="A0A0C3LZ85"/>
<keyword evidence="6" id="KW-1185">Reference proteome</keyword>
<dbReference type="STRING" id="1051891.A0A0C3LZ85"/>
<evidence type="ECO:0000313" key="6">
    <source>
        <dbReference type="Proteomes" id="UP000054248"/>
    </source>
</evidence>
<proteinExistence type="inferred from homology"/>
<evidence type="ECO:0000256" key="4">
    <source>
        <dbReference type="ARBA" id="ARBA00023157"/>
    </source>
</evidence>
<keyword evidence="3" id="KW-0496">Mitochondrion</keyword>
<reference evidence="5 6" key="1">
    <citation type="submission" date="2014-04" db="EMBL/GenBank/DDBJ databases">
        <authorList>
            <consortium name="DOE Joint Genome Institute"/>
            <person name="Kuo A."/>
            <person name="Girlanda M."/>
            <person name="Perotto S."/>
            <person name="Kohler A."/>
            <person name="Nagy L.G."/>
            <person name="Floudas D."/>
            <person name="Copeland A."/>
            <person name="Barry K.W."/>
            <person name="Cichocki N."/>
            <person name="Veneault-Fourrey C."/>
            <person name="LaButti K."/>
            <person name="Lindquist E.A."/>
            <person name="Lipzen A."/>
            <person name="Lundell T."/>
            <person name="Morin E."/>
            <person name="Murat C."/>
            <person name="Sun H."/>
            <person name="Tunlid A."/>
            <person name="Henrissat B."/>
            <person name="Grigoriev I.V."/>
            <person name="Hibbett D.S."/>
            <person name="Martin F."/>
            <person name="Nordberg H.P."/>
            <person name="Cantor M.N."/>
            <person name="Hua S.X."/>
        </authorList>
    </citation>
    <scope>NUCLEOTIDE SEQUENCE [LARGE SCALE GENOMIC DNA]</scope>
    <source>
        <strain evidence="5 6">MUT 4182</strain>
    </source>
</reference>